<sequence length="139" mass="16079">MDRIRANVVAIYEPPQESSRDSVRLLSDEREEIVEHIANSLGLRRVGWIFTDLLAEDIQKGTVKHTRNIESHFLSAQECIMAGYYQNLYPNACRYASKGYFGSKFVTVCVTGKFIQINYSRCYNLFYYQTVCDKNVNVD</sequence>
<dbReference type="Pfam" id="PF05021">
    <property type="entry name" value="NPL4"/>
    <property type="match status" value="1"/>
</dbReference>
<dbReference type="GO" id="GO:0006511">
    <property type="term" value="P:ubiquitin-dependent protein catabolic process"/>
    <property type="evidence" value="ECO:0007669"/>
    <property type="project" value="InterPro"/>
</dbReference>
<dbReference type="PANTHER" id="PTHR12710:SF0">
    <property type="entry name" value="NUCLEAR PROTEIN LOCALIZATION PROTEIN 4 HOMOLOG"/>
    <property type="match status" value="1"/>
</dbReference>
<dbReference type="EMBL" id="JANEYF010001674">
    <property type="protein sequence ID" value="KAJ8959763.1"/>
    <property type="molecule type" value="Genomic_DNA"/>
</dbReference>
<protein>
    <recommendedName>
        <fullName evidence="2">MPN domain-containing protein</fullName>
    </recommendedName>
</protein>
<proteinExistence type="inferred from homology"/>
<evidence type="ECO:0000313" key="3">
    <source>
        <dbReference type="EMBL" id="KAJ8959763.1"/>
    </source>
</evidence>
<feature type="domain" description="MPN" evidence="2">
    <location>
        <begin position="1"/>
        <end position="101"/>
    </location>
</feature>
<comment type="similarity">
    <text evidence="1">Belongs to the NPL4 family.</text>
</comment>
<reference evidence="3" key="1">
    <citation type="journal article" date="2023" name="Insect Mol. Biol.">
        <title>Genome sequencing provides insights into the evolution of gene families encoding plant cell wall-degrading enzymes in longhorned beetles.</title>
        <authorList>
            <person name="Shin N.R."/>
            <person name="Okamura Y."/>
            <person name="Kirsch R."/>
            <person name="Pauchet Y."/>
        </authorList>
    </citation>
    <scope>NUCLEOTIDE SEQUENCE</scope>
    <source>
        <strain evidence="3">RBIC_L_NR</strain>
    </source>
</reference>
<comment type="caution">
    <text evidence="3">The sequence shown here is derived from an EMBL/GenBank/DDBJ whole genome shotgun (WGS) entry which is preliminary data.</text>
</comment>
<keyword evidence="4" id="KW-1185">Reference proteome</keyword>
<dbReference type="PROSITE" id="PS50249">
    <property type="entry name" value="MPN"/>
    <property type="match status" value="1"/>
</dbReference>
<dbReference type="GO" id="GO:0043130">
    <property type="term" value="F:ubiquitin binding"/>
    <property type="evidence" value="ECO:0007669"/>
    <property type="project" value="TreeGrafter"/>
</dbReference>
<gene>
    <name evidence="3" type="ORF">NQ314_006192</name>
</gene>
<evidence type="ECO:0000256" key="1">
    <source>
        <dbReference type="ARBA" id="ARBA00011025"/>
    </source>
</evidence>
<dbReference type="AlphaFoldDB" id="A0AAV8Z6L0"/>
<dbReference type="PANTHER" id="PTHR12710">
    <property type="entry name" value="NUCLEAR PROTEIN LOCALIZATION 4"/>
    <property type="match status" value="1"/>
</dbReference>
<dbReference type="Proteomes" id="UP001162156">
    <property type="component" value="Unassembled WGS sequence"/>
</dbReference>
<dbReference type="GO" id="GO:0005634">
    <property type="term" value="C:nucleus"/>
    <property type="evidence" value="ECO:0007669"/>
    <property type="project" value="TreeGrafter"/>
</dbReference>
<evidence type="ECO:0000259" key="2">
    <source>
        <dbReference type="PROSITE" id="PS50249"/>
    </source>
</evidence>
<dbReference type="GO" id="GO:0031625">
    <property type="term" value="F:ubiquitin protein ligase binding"/>
    <property type="evidence" value="ECO:0007669"/>
    <property type="project" value="TreeGrafter"/>
</dbReference>
<dbReference type="InterPro" id="IPR016563">
    <property type="entry name" value="Npl4"/>
</dbReference>
<dbReference type="InterPro" id="IPR037518">
    <property type="entry name" value="MPN"/>
</dbReference>
<organism evidence="3 4">
    <name type="scientific">Rhamnusium bicolor</name>
    <dbReference type="NCBI Taxonomy" id="1586634"/>
    <lineage>
        <taxon>Eukaryota</taxon>
        <taxon>Metazoa</taxon>
        <taxon>Ecdysozoa</taxon>
        <taxon>Arthropoda</taxon>
        <taxon>Hexapoda</taxon>
        <taxon>Insecta</taxon>
        <taxon>Pterygota</taxon>
        <taxon>Neoptera</taxon>
        <taxon>Endopterygota</taxon>
        <taxon>Coleoptera</taxon>
        <taxon>Polyphaga</taxon>
        <taxon>Cucujiformia</taxon>
        <taxon>Chrysomeloidea</taxon>
        <taxon>Cerambycidae</taxon>
        <taxon>Lepturinae</taxon>
        <taxon>Rhagiini</taxon>
        <taxon>Rhamnusium</taxon>
    </lineage>
</organism>
<evidence type="ECO:0000313" key="4">
    <source>
        <dbReference type="Proteomes" id="UP001162156"/>
    </source>
</evidence>
<accession>A0AAV8Z6L0</accession>
<dbReference type="InterPro" id="IPR007717">
    <property type="entry name" value="NPL4_C"/>
</dbReference>
<name>A0AAV8Z6L0_9CUCU</name>